<feature type="signal peptide" evidence="1">
    <location>
        <begin position="1"/>
        <end position="31"/>
    </location>
</feature>
<keyword evidence="1" id="KW-0732">Signal</keyword>
<reference evidence="3" key="1">
    <citation type="journal article" date="2019" name="Int. J. Syst. Evol. Microbiol.">
        <title>The Global Catalogue of Microorganisms (GCM) 10K type strain sequencing project: providing services to taxonomists for standard genome sequencing and annotation.</title>
        <authorList>
            <consortium name="The Broad Institute Genomics Platform"/>
            <consortium name="The Broad Institute Genome Sequencing Center for Infectious Disease"/>
            <person name="Wu L."/>
            <person name="Ma J."/>
        </authorList>
    </citation>
    <scope>NUCLEOTIDE SEQUENCE [LARGE SCALE GENOMIC DNA]</scope>
    <source>
        <strain evidence="3">CGMCC 4.1641</strain>
    </source>
</reference>
<comment type="caution">
    <text evidence="2">The sequence shown here is derived from an EMBL/GenBank/DDBJ whole genome shotgun (WGS) entry which is preliminary data.</text>
</comment>
<evidence type="ECO:0008006" key="4">
    <source>
        <dbReference type="Google" id="ProtNLM"/>
    </source>
</evidence>
<dbReference type="RefSeq" id="WP_204603007.1">
    <property type="nucleotide sequence ID" value="NZ_JBHSED010000074.1"/>
</dbReference>
<protein>
    <recommendedName>
        <fullName evidence="4">SbsC C-terminal domain-containing protein</fullName>
    </recommendedName>
</protein>
<evidence type="ECO:0000256" key="1">
    <source>
        <dbReference type="SAM" id="SignalP"/>
    </source>
</evidence>
<dbReference type="EMBL" id="JBHSED010000074">
    <property type="protein sequence ID" value="MFC4307270.1"/>
    <property type="molecule type" value="Genomic_DNA"/>
</dbReference>
<name>A0ABV8SJ03_9BACL</name>
<proteinExistence type="predicted"/>
<keyword evidence="3" id="KW-1185">Reference proteome</keyword>
<feature type="chain" id="PRO_5045062444" description="SbsC C-terminal domain-containing protein" evidence="1">
    <location>
        <begin position="32"/>
        <end position="314"/>
    </location>
</feature>
<organism evidence="2 3">
    <name type="scientific">Cohnella boryungensis</name>
    <dbReference type="NCBI Taxonomy" id="768479"/>
    <lineage>
        <taxon>Bacteria</taxon>
        <taxon>Bacillati</taxon>
        <taxon>Bacillota</taxon>
        <taxon>Bacilli</taxon>
        <taxon>Bacillales</taxon>
        <taxon>Paenibacillaceae</taxon>
        <taxon>Cohnella</taxon>
    </lineage>
</organism>
<sequence length="314" mass="34890">MSKKSRSFKATMTTIAALTLSVQMVSGAAAASVSAEGIPYRAVTAAVAAAPSKIVSEYNALLAKPGQLPAAMAYLKAHIQEVSKSQATIMLLHLENAVRKQLPEQQKRFEKASIQSAIAKVYYRGDSFEKVMAKTKDASLKALLKQAASSGYKLETSEGMFYPIMDYSAFKVYVKAVNPDIQTYIELMATESAQTNLKDAAIVIGYQQLVGRAIQQESFLQRYAYSNRAAQVRQLYQSYEALTFYGANNTPLFNYDTKEMQPNAIRGYEAILQRSDIDSSPYLQKLQKFMNVAKENGYKLTPELEKYRKANLPL</sequence>
<accession>A0ABV8SJ03</accession>
<evidence type="ECO:0000313" key="3">
    <source>
        <dbReference type="Proteomes" id="UP001595755"/>
    </source>
</evidence>
<dbReference type="Proteomes" id="UP001595755">
    <property type="component" value="Unassembled WGS sequence"/>
</dbReference>
<gene>
    <name evidence="2" type="ORF">ACFO1S_27980</name>
</gene>
<evidence type="ECO:0000313" key="2">
    <source>
        <dbReference type="EMBL" id="MFC4307270.1"/>
    </source>
</evidence>